<protein>
    <recommendedName>
        <fullName evidence="4">GLPGLI family protein</fullName>
    </recommendedName>
</protein>
<evidence type="ECO:0000313" key="3">
    <source>
        <dbReference type="Proteomes" id="UP000565521"/>
    </source>
</evidence>
<feature type="signal peptide" evidence="1">
    <location>
        <begin position="1"/>
        <end position="19"/>
    </location>
</feature>
<reference evidence="2 3" key="1">
    <citation type="submission" date="2020-05" db="EMBL/GenBank/DDBJ databases">
        <title>Hymenobacter terrestris sp. nov. and Hymenobacter lapidiphilus sp. nov., isolated from regoliths in Antarctica.</title>
        <authorList>
            <person name="Sedlacek I."/>
            <person name="Pantucek R."/>
            <person name="Zeman M."/>
            <person name="Holochova P."/>
            <person name="Kralova S."/>
            <person name="Stankova E."/>
            <person name="Sedo O."/>
            <person name="Micenkova L."/>
            <person name="Svec P."/>
            <person name="Gupta V."/>
            <person name="Sood U."/>
            <person name="Korpole U.S."/>
            <person name="Lal R."/>
        </authorList>
    </citation>
    <scope>NUCLEOTIDE SEQUENCE [LARGE SCALE GENOMIC DNA]</scope>
    <source>
        <strain evidence="2 3">P5342</strain>
    </source>
</reference>
<dbReference type="Proteomes" id="UP000565521">
    <property type="component" value="Unassembled WGS sequence"/>
</dbReference>
<accession>A0A7Y7PRE7</accession>
<name>A0A7Y7PRE7_9BACT</name>
<feature type="chain" id="PRO_5030923183" description="GLPGLI family protein" evidence="1">
    <location>
        <begin position="20"/>
        <end position="224"/>
    </location>
</feature>
<comment type="caution">
    <text evidence="2">The sequence shown here is derived from an EMBL/GenBank/DDBJ whole genome shotgun (WGS) entry which is preliminary data.</text>
</comment>
<sequence length="224" mass="24207">MRHRYLLPLALLLPAALSAAGQNWRPFRPNGDVHAYALSRNGTATDTVLTLRLDSAGVRGNDSLYFFNRFMRCVKSTEPKERWRKSRNNQFGARLRYEVAAKAYWLEWAAEAGQPARNVLLPVFLKQGTTLTCSTSPTVTAISRTVRTLAGQPDLVVTLRVGMETYEVSKSYGLITGPLPNGANLAQAYRTGRAAHGLVSGAPGAAEEPAAAATAGARAIDSDC</sequence>
<keyword evidence="3" id="KW-1185">Reference proteome</keyword>
<keyword evidence="1" id="KW-0732">Signal</keyword>
<dbReference type="AlphaFoldDB" id="A0A7Y7PRE7"/>
<proteinExistence type="predicted"/>
<evidence type="ECO:0000256" key="1">
    <source>
        <dbReference type="SAM" id="SignalP"/>
    </source>
</evidence>
<evidence type="ECO:0008006" key="4">
    <source>
        <dbReference type="Google" id="ProtNLM"/>
    </source>
</evidence>
<gene>
    <name evidence="2" type="ORF">HW554_14875</name>
</gene>
<dbReference type="RefSeq" id="WP_176909364.1">
    <property type="nucleotide sequence ID" value="NZ_JABKAU010000030.1"/>
</dbReference>
<organism evidence="2 3">
    <name type="scientific">Hymenobacter lapidiphilus</name>
    <dbReference type="NCBI Taxonomy" id="2608003"/>
    <lineage>
        <taxon>Bacteria</taxon>
        <taxon>Pseudomonadati</taxon>
        <taxon>Bacteroidota</taxon>
        <taxon>Cytophagia</taxon>
        <taxon>Cytophagales</taxon>
        <taxon>Hymenobacteraceae</taxon>
        <taxon>Hymenobacter</taxon>
    </lineage>
</organism>
<evidence type="ECO:0000313" key="2">
    <source>
        <dbReference type="EMBL" id="NVO32497.1"/>
    </source>
</evidence>
<dbReference type="EMBL" id="JABKAU010000030">
    <property type="protein sequence ID" value="NVO32497.1"/>
    <property type="molecule type" value="Genomic_DNA"/>
</dbReference>